<keyword evidence="1" id="KW-1185">Reference proteome</keyword>
<proteinExistence type="predicted"/>
<protein>
    <submittedName>
        <fullName evidence="2">Uncharacterized protein</fullName>
    </submittedName>
</protein>
<accession>A0A914P5Y8</accession>
<dbReference type="WBParaSite" id="PDA_v2.g10504.t1">
    <property type="protein sequence ID" value="PDA_v2.g10504.t1"/>
    <property type="gene ID" value="PDA_v2.g10504"/>
</dbReference>
<reference evidence="2" key="1">
    <citation type="submission" date="2022-11" db="UniProtKB">
        <authorList>
            <consortium name="WormBaseParasite"/>
        </authorList>
    </citation>
    <scope>IDENTIFICATION</scope>
</reference>
<dbReference type="Proteomes" id="UP000887578">
    <property type="component" value="Unplaced"/>
</dbReference>
<name>A0A914P5Y8_9BILA</name>
<sequence length="184" mass="20848">MKNTSTITLTSKNITLINLDHHRYASINFWAKKESFTFYINASDCINKTASTWFIIGGGEPIGFTETIDLKDAKIKVTVNLNKSEVYFIKGNYISMGNITTFPYHANGTEPRVKFFAVNAGNCKLIYEMPKEIVPLIAATRRHDNENKTATTEISLTKVTETWYDPSTLKQIGFAYLWILTCVL</sequence>
<evidence type="ECO:0000313" key="1">
    <source>
        <dbReference type="Proteomes" id="UP000887578"/>
    </source>
</evidence>
<dbReference type="AlphaFoldDB" id="A0A914P5Y8"/>
<organism evidence="1 2">
    <name type="scientific">Panagrolaimus davidi</name>
    <dbReference type="NCBI Taxonomy" id="227884"/>
    <lineage>
        <taxon>Eukaryota</taxon>
        <taxon>Metazoa</taxon>
        <taxon>Ecdysozoa</taxon>
        <taxon>Nematoda</taxon>
        <taxon>Chromadorea</taxon>
        <taxon>Rhabditida</taxon>
        <taxon>Tylenchina</taxon>
        <taxon>Panagrolaimomorpha</taxon>
        <taxon>Panagrolaimoidea</taxon>
        <taxon>Panagrolaimidae</taxon>
        <taxon>Panagrolaimus</taxon>
    </lineage>
</organism>
<evidence type="ECO:0000313" key="2">
    <source>
        <dbReference type="WBParaSite" id="PDA_v2.g10504.t1"/>
    </source>
</evidence>